<evidence type="ECO:0000256" key="3">
    <source>
        <dbReference type="ARBA" id="ARBA00023163"/>
    </source>
</evidence>
<dbReference type="OrthoDB" id="9800350at2"/>
<dbReference type="Proteomes" id="UP000441586">
    <property type="component" value="Unassembled WGS sequence"/>
</dbReference>
<dbReference type="PROSITE" id="PS51118">
    <property type="entry name" value="HTH_HXLR"/>
    <property type="match status" value="1"/>
</dbReference>
<accession>A0A5R8ZN68</accession>
<dbReference type="EMBL" id="WSFO01000004">
    <property type="protein sequence ID" value="KAE9630447.1"/>
    <property type="molecule type" value="Genomic_DNA"/>
</dbReference>
<feature type="domain" description="HTH hxlR-type" evidence="4">
    <location>
        <begin position="1"/>
        <end position="66"/>
    </location>
</feature>
<evidence type="ECO:0000313" key="8">
    <source>
        <dbReference type="Proteomes" id="UP000441586"/>
    </source>
</evidence>
<reference evidence="5 8" key="2">
    <citation type="submission" date="2019-12" db="EMBL/GenBank/DDBJ databases">
        <authorList>
            <person name="Zhang Y.-J."/>
        </authorList>
    </citation>
    <scope>NUCLEOTIDE SEQUENCE [LARGE SCALE GENOMIC DNA]</scope>
    <source>
        <strain evidence="5 8">H18S-6</strain>
    </source>
</reference>
<evidence type="ECO:0000259" key="4">
    <source>
        <dbReference type="PROSITE" id="PS51118"/>
    </source>
</evidence>
<keyword evidence="1" id="KW-0805">Transcription regulation</keyword>
<dbReference type="PANTHER" id="PTHR33204:SF39">
    <property type="entry name" value="TRANSCRIPTIONAL REGULATORY PROTEIN"/>
    <property type="match status" value="1"/>
</dbReference>
<evidence type="ECO:0000256" key="1">
    <source>
        <dbReference type="ARBA" id="ARBA00023015"/>
    </source>
</evidence>
<dbReference type="RefSeq" id="WP_138162425.1">
    <property type="nucleotide sequence ID" value="NZ_VAUA01000003.1"/>
</dbReference>
<gene>
    <name evidence="6" type="ORF">FEE96_07645</name>
    <name evidence="5" type="ORF">GP644_08580</name>
</gene>
<dbReference type="InterPro" id="IPR002577">
    <property type="entry name" value="HTH_HxlR"/>
</dbReference>
<dbReference type="InterPro" id="IPR036390">
    <property type="entry name" value="WH_DNA-bd_sf"/>
</dbReference>
<comment type="caution">
    <text evidence="5">The sequence shown here is derived from an EMBL/GenBank/DDBJ whole genome shotgun (WGS) entry which is preliminary data.</text>
</comment>
<dbReference type="AlphaFoldDB" id="A0A5R8ZN68"/>
<dbReference type="Proteomes" id="UP000305041">
    <property type="component" value="Unassembled WGS sequence"/>
</dbReference>
<dbReference type="SUPFAM" id="SSF46785">
    <property type="entry name" value="Winged helix' DNA-binding domain"/>
    <property type="match status" value="1"/>
</dbReference>
<keyword evidence="7" id="KW-1185">Reference proteome</keyword>
<evidence type="ECO:0000313" key="5">
    <source>
        <dbReference type="EMBL" id="KAE9630447.1"/>
    </source>
</evidence>
<evidence type="ECO:0000256" key="2">
    <source>
        <dbReference type="ARBA" id="ARBA00023125"/>
    </source>
</evidence>
<organism evidence="5 8">
    <name type="scientific">Parasedimentitalea maritima</name>
    <dbReference type="NCBI Taxonomy" id="2578117"/>
    <lineage>
        <taxon>Bacteria</taxon>
        <taxon>Pseudomonadati</taxon>
        <taxon>Pseudomonadota</taxon>
        <taxon>Alphaproteobacteria</taxon>
        <taxon>Rhodobacterales</taxon>
        <taxon>Paracoccaceae</taxon>
        <taxon>Parasedimentitalea</taxon>
    </lineage>
</organism>
<dbReference type="GO" id="GO:0003677">
    <property type="term" value="F:DNA binding"/>
    <property type="evidence" value="ECO:0007669"/>
    <property type="project" value="UniProtKB-KW"/>
</dbReference>
<accession>A0A6A4RGD6</accession>
<sequence length="73" mass="8152">MSIEGSSQKMLTQALCSMVRDGLVLQRDHAEVPPKVDHTLTESGNSLRDCVMKLNDWGLEHHEHILAARNSTI</sequence>
<name>A0A5R8ZN68_9RHOB</name>
<keyword evidence="2" id="KW-0238">DNA-binding</keyword>
<dbReference type="EMBL" id="VAUA01000003">
    <property type="protein sequence ID" value="TLP67210.1"/>
    <property type="molecule type" value="Genomic_DNA"/>
</dbReference>
<proteinExistence type="predicted"/>
<dbReference type="InterPro" id="IPR036388">
    <property type="entry name" value="WH-like_DNA-bd_sf"/>
</dbReference>
<dbReference type="PANTHER" id="PTHR33204">
    <property type="entry name" value="TRANSCRIPTIONAL REGULATOR, MARR FAMILY"/>
    <property type="match status" value="1"/>
</dbReference>
<dbReference type="Pfam" id="PF01638">
    <property type="entry name" value="HxlR"/>
    <property type="match status" value="1"/>
</dbReference>
<evidence type="ECO:0000313" key="7">
    <source>
        <dbReference type="Proteomes" id="UP000305041"/>
    </source>
</evidence>
<evidence type="ECO:0000313" key="6">
    <source>
        <dbReference type="EMBL" id="TLP67210.1"/>
    </source>
</evidence>
<keyword evidence="3" id="KW-0804">Transcription</keyword>
<protein>
    <submittedName>
        <fullName evidence="6">Helix-turn-helix transcriptional regulator</fullName>
    </submittedName>
</protein>
<reference evidence="6 7" key="1">
    <citation type="submission" date="2019-05" db="EMBL/GenBank/DDBJ databases">
        <title>Draft genome sequence of Pelagicola sp. DSW4-44.</title>
        <authorList>
            <person name="Oh J."/>
        </authorList>
    </citation>
    <scope>NUCLEOTIDE SEQUENCE [LARGE SCALE GENOMIC DNA]</scope>
    <source>
        <strain evidence="6 7">DSW4-44</strain>
    </source>
</reference>
<dbReference type="Gene3D" id="1.10.10.10">
    <property type="entry name" value="Winged helix-like DNA-binding domain superfamily/Winged helix DNA-binding domain"/>
    <property type="match status" value="1"/>
</dbReference>